<dbReference type="SUPFAM" id="SSF52518">
    <property type="entry name" value="Thiamin diphosphate-binding fold (THDP-binding)"/>
    <property type="match status" value="1"/>
</dbReference>
<organism evidence="5 6">
    <name type="scientific">Chlamydia pecorum (strain ATCC VR-628 / DSM 29919 / E58)</name>
    <name type="common">Chlamydophila pecorum</name>
    <dbReference type="NCBI Taxonomy" id="331635"/>
    <lineage>
        <taxon>Bacteria</taxon>
        <taxon>Pseudomonadati</taxon>
        <taxon>Chlamydiota</taxon>
        <taxon>Chlamydiia</taxon>
        <taxon>Chlamydiales</taxon>
        <taxon>Chlamydiaceae</taxon>
        <taxon>Chlamydia/Chlamydophila group</taxon>
        <taxon>Chlamydia</taxon>
    </lineage>
</organism>
<evidence type="ECO:0000256" key="2">
    <source>
        <dbReference type="ARBA" id="ARBA00023002"/>
    </source>
</evidence>
<dbReference type="KEGG" id="cpm:G5S_0832"/>
<dbReference type="InterPro" id="IPR050642">
    <property type="entry name" value="PDH_E1_Alpha_Subunit"/>
</dbReference>
<keyword evidence="6" id="KW-1185">Reference proteome</keyword>
<protein>
    <submittedName>
        <fullName evidence="5">Pyruvate dehydrogenase, E1 component, alpha subunit</fullName>
        <ecNumber evidence="5">1.2.4.1</ecNumber>
    </submittedName>
</protein>
<sequence length="362" mass="40085">MSFVTPNPIMAPKTILLRFHVMSYSAPFNIASEPTQEALVQSLLESFGSEVCIQLLKQMILIREFETRGEEAYFEGLVGGFYHSYAGQEAVATAAIANLGTEQWYYSSYRCHALAILLNIPLEQLAGELLGKEVGCAHGRGGSMHMCGPRFPGGFGIVGGQIPLAAGTAFALKYRDEHKVSLCFIGEGAVAQGVFHETLNFSSLQSLPLMLIIENNGWGMGTAQHRALAKFPIGESQGASYNIRTFTLNGLDLFNCLLGFKEAYAYMLSSKRPVIVECLCSRFRGHSISDPNLYRTKEEMQKLYQKDPILFAKSWLEKLNVLTEEQFQQLRKECRDSIIEAFTKAKSSPDPSITSLEEGVYA</sequence>
<dbReference type="CDD" id="cd02000">
    <property type="entry name" value="TPP_E1_PDC_ADC_BCADC"/>
    <property type="match status" value="1"/>
</dbReference>
<keyword evidence="5" id="KW-0670">Pyruvate</keyword>
<evidence type="ECO:0000313" key="6">
    <source>
        <dbReference type="Proteomes" id="UP000008305"/>
    </source>
</evidence>
<gene>
    <name evidence="5" type="primary">pdhA</name>
    <name evidence="5" type="ordered locus">G5S_0832</name>
</gene>
<evidence type="ECO:0000256" key="3">
    <source>
        <dbReference type="ARBA" id="ARBA00023052"/>
    </source>
</evidence>
<proteinExistence type="predicted"/>
<dbReference type="EC" id="1.2.4.1" evidence="5"/>
<keyword evidence="2 5" id="KW-0560">Oxidoreductase</keyword>
<dbReference type="PANTHER" id="PTHR11516:SF60">
    <property type="entry name" value="PYRUVATE DEHYDROGENASE E1 COMPONENT SUBUNIT ALPHA"/>
    <property type="match status" value="1"/>
</dbReference>
<dbReference type="PANTHER" id="PTHR11516">
    <property type="entry name" value="PYRUVATE DEHYDROGENASE E1 COMPONENT, ALPHA SUBUNIT BACTERIAL AND ORGANELLAR"/>
    <property type="match status" value="1"/>
</dbReference>
<dbReference type="InterPro" id="IPR001017">
    <property type="entry name" value="DH_E1"/>
</dbReference>
<dbReference type="GO" id="GO:0006086">
    <property type="term" value="P:pyruvate decarboxylation to acetyl-CoA"/>
    <property type="evidence" value="ECO:0007669"/>
    <property type="project" value="TreeGrafter"/>
</dbReference>
<dbReference type="EMBL" id="CP002608">
    <property type="protein sequence ID" value="AEB41775.1"/>
    <property type="molecule type" value="Genomic_DNA"/>
</dbReference>
<evidence type="ECO:0000256" key="1">
    <source>
        <dbReference type="ARBA" id="ARBA00001964"/>
    </source>
</evidence>
<dbReference type="Gene3D" id="3.40.50.970">
    <property type="match status" value="1"/>
</dbReference>
<evidence type="ECO:0000313" key="5">
    <source>
        <dbReference type="EMBL" id="AEB41775.1"/>
    </source>
</evidence>
<accession>A0AA34WIA7</accession>
<evidence type="ECO:0000259" key="4">
    <source>
        <dbReference type="Pfam" id="PF00676"/>
    </source>
</evidence>
<dbReference type="AlphaFoldDB" id="A0AA34WIA7"/>
<dbReference type="Pfam" id="PF00676">
    <property type="entry name" value="E1_dh"/>
    <property type="match status" value="1"/>
</dbReference>
<name>A0AA34WIA7_CHLPE</name>
<dbReference type="GO" id="GO:0004739">
    <property type="term" value="F:pyruvate dehydrogenase (acetyl-transferring) activity"/>
    <property type="evidence" value="ECO:0007669"/>
    <property type="project" value="UniProtKB-EC"/>
</dbReference>
<reference evidence="5 6" key="1">
    <citation type="journal article" date="2011" name="J. Bacteriol.">
        <title>Genome sequence of the obligate intracellular animal pathogen Chlamydia pecorum E58.</title>
        <authorList>
            <person name="Mojica S."/>
            <person name="Huot Creasy H."/>
            <person name="Daugherty S."/>
            <person name="Read T.D."/>
            <person name="Kim T."/>
            <person name="Kaltenboeck B."/>
            <person name="Bavoil P."/>
            <person name="Myers G.S."/>
        </authorList>
    </citation>
    <scope>NUCLEOTIDE SEQUENCE [LARGE SCALE GENOMIC DNA]</scope>
    <source>
        <strain evidence="5 6">E58</strain>
    </source>
</reference>
<keyword evidence="3" id="KW-0786">Thiamine pyrophosphate</keyword>
<comment type="cofactor">
    <cofactor evidence="1">
        <name>thiamine diphosphate</name>
        <dbReference type="ChEBI" id="CHEBI:58937"/>
    </cofactor>
</comment>
<dbReference type="Proteomes" id="UP000008305">
    <property type="component" value="Chromosome"/>
</dbReference>
<feature type="domain" description="Dehydrogenase E1 component" evidence="4">
    <location>
        <begin position="58"/>
        <end position="353"/>
    </location>
</feature>
<dbReference type="InterPro" id="IPR029061">
    <property type="entry name" value="THDP-binding"/>
</dbReference>